<dbReference type="Gene3D" id="2.50.20.10">
    <property type="entry name" value="Lipoprotein localisation LolA/LolB/LppX"/>
    <property type="match status" value="1"/>
</dbReference>
<sequence>MKKLIAIVFTLSVLVGCKSKQAAVATEEAAGDSKSAKEIIAGHYKNPKNFETLHINASAKYKDKKQSQSVSAEIRIKKDETILVSIKFLGITMAKAIITPKRVSYYEKINNTYFDGNYAALSKWLGTDLDYNKVQNMLLGEALDDLTKGNYKASVEADKYKLIGKESGGTIKEFLFEGANYLLKDQIITQNGQEPRSLHIEYPAHNTYQPAILPAQIKIEAEQKDKVNINIEYTTVKFDEKLTFPYDVPEGFEQIFIE</sequence>
<gene>
    <name evidence="2" type="ORF">Q766_11150</name>
</gene>
<keyword evidence="3" id="KW-1185">Reference proteome</keyword>
<keyword evidence="1" id="KW-0732">Signal</keyword>
<dbReference type="EMBL" id="JRLY01000008">
    <property type="protein sequence ID" value="KGO92672.1"/>
    <property type="molecule type" value="Genomic_DNA"/>
</dbReference>
<reference evidence="2 3" key="1">
    <citation type="submission" date="2013-09" db="EMBL/GenBank/DDBJ databases">
        <authorList>
            <person name="Zeng Z."/>
            <person name="Chen C."/>
        </authorList>
    </citation>
    <scope>NUCLEOTIDE SEQUENCE [LARGE SCALE GENOMIC DNA]</scope>
    <source>
        <strain evidence="2 3">WB 4.1-42</strain>
    </source>
</reference>
<dbReference type="eggNOG" id="ENOG50320DW">
    <property type="taxonomic scope" value="Bacteria"/>
</dbReference>
<dbReference type="OrthoDB" id="849114at2"/>
<protein>
    <recommendedName>
        <fullName evidence="4">Deoxyuridine 5'-triphosphate nucleotidohydrolase</fullName>
    </recommendedName>
</protein>
<feature type="signal peptide" evidence="1">
    <location>
        <begin position="1"/>
        <end position="22"/>
    </location>
</feature>
<feature type="chain" id="PRO_5001992273" description="Deoxyuridine 5'-triphosphate nucleotidohydrolase" evidence="1">
    <location>
        <begin position="23"/>
        <end position="258"/>
    </location>
</feature>
<evidence type="ECO:0000313" key="3">
    <source>
        <dbReference type="Proteomes" id="UP000030111"/>
    </source>
</evidence>
<dbReference type="InterPro" id="IPR025634">
    <property type="entry name" value="DUF4292"/>
</dbReference>
<dbReference type="AlphaFoldDB" id="A0A0A2MJA2"/>
<organism evidence="2 3">
    <name type="scientific">Flavobacterium subsaxonicum WB 4.1-42 = DSM 21790</name>
    <dbReference type="NCBI Taxonomy" id="1121898"/>
    <lineage>
        <taxon>Bacteria</taxon>
        <taxon>Pseudomonadati</taxon>
        <taxon>Bacteroidota</taxon>
        <taxon>Flavobacteriia</taxon>
        <taxon>Flavobacteriales</taxon>
        <taxon>Flavobacteriaceae</taxon>
        <taxon>Flavobacterium</taxon>
    </lineage>
</organism>
<dbReference type="Proteomes" id="UP000030111">
    <property type="component" value="Unassembled WGS sequence"/>
</dbReference>
<accession>A0A0A2MJA2</accession>
<evidence type="ECO:0000256" key="1">
    <source>
        <dbReference type="SAM" id="SignalP"/>
    </source>
</evidence>
<comment type="caution">
    <text evidence="2">The sequence shown here is derived from an EMBL/GenBank/DDBJ whole genome shotgun (WGS) entry which is preliminary data.</text>
</comment>
<dbReference type="PROSITE" id="PS51257">
    <property type="entry name" value="PROKAR_LIPOPROTEIN"/>
    <property type="match status" value="1"/>
</dbReference>
<dbReference type="RefSeq" id="WP_026992755.1">
    <property type="nucleotide sequence ID" value="NZ_JRLY01000008.1"/>
</dbReference>
<name>A0A0A2MJA2_9FLAO</name>
<dbReference type="Pfam" id="PF14125">
    <property type="entry name" value="DUF4292"/>
    <property type="match status" value="1"/>
</dbReference>
<dbReference type="STRING" id="1121898.GCA_000422725_02395"/>
<proteinExistence type="predicted"/>
<evidence type="ECO:0008006" key="4">
    <source>
        <dbReference type="Google" id="ProtNLM"/>
    </source>
</evidence>
<evidence type="ECO:0000313" key="2">
    <source>
        <dbReference type="EMBL" id="KGO92672.1"/>
    </source>
</evidence>